<dbReference type="Gene3D" id="1.20.120.450">
    <property type="entry name" value="dinb family like domain"/>
    <property type="match status" value="1"/>
</dbReference>
<evidence type="ECO:0000256" key="1">
    <source>
        <dbReference type="ARBA" id="ARBA00008635"/>
    </source>
</evidence>
<organism evidence="4 5">
    <name type="scientific">Deinococcus radiophilus</name>
    <dbReference type="NCBI Taxonomy" id="32062"/>
    <lineage>
        <taxon>Bacteria</taxon>
        <taxon>Thermotogati</taxon>
        <taxon>Deinococcota</taxon>
        <taxon>Deinococci</taxon>
        <taxon>Deinococcales</taxon>
        <taxon>Deinococcaceae</taxon>
        <taxon>Deinococcus</taxon>
    </lineage>
</organism>
<evidence type="ECO:0000256" key="3">
    <source>
        <dbReference type="PIRSR" id="PIRSR607837-1"/>
    </source>
</evidence>
<dbReference type="Pfam" id="PF05163">
    <property type="entry name" value="DinB"/>
    <property type="match status" value="1"/>
</dbReference>
<dbReference type="InterPro" id="IPR034660">
    <property type="entry name" value="DinB/YfiT-like"/>
</dbReference>
<dbReference type="AlphaFoldDB" id="A0A3S0R927"/>
<comment type="caution">
    <text evidence="4">The sequence shown here is derived from an EMBL/GenBank/DDBJ whole genome shotgun (WGS) entry which is preliminary data.</text>
</comment>
<accession>A0A3S0R927</accession>
<sequence length="165" mass="19012">MSNQQAILTPTELLAHWQGHRELTRRVIEAFPEEALAQHHALEMRPFREMACELAGMVDYQLDWFRTGKPNWDESARPAELPSKAEILAWWDRQTPALEATVPEVTNEIWTTPVDTPFGRMSPLTSVLYLIDNEVHHQGQAYVYLRELGIQPPAFYERSSLPKMG</sequence>
<dbReference type="EMBL" id="RXPE01000053">
    <property type="protein sequence ID" value="RTR20510.1"/>
    <property type="molecule type" value="Genomic_DNA"/>
</dbReference>
<gene>
    <name evidence="4" type="ORF">EJ104_13220</name>
</gene>
<protein>
    <submittedName>
        <fullName evidence="4">Damage-inducible protein DinB</fullName>
    </submittedName>
</protein>
<name>A0A3S0R927_9DEIO</name>
<dbReference type="Proteomes" id="UP000277766">
    <property type="component" value="Unassembled WGS sequence"/>
</dbReference>
<comment type="similarity">
    <text evidence="1">Belongs to the DinB family.</text>
</comment>
<proteinExistence type="inferred from homology"/>
<dbReference type="OrthoDB" id="119432at2"/>
<evidence type="ECO:0000256" key="2">
    <source>
        <dbReference type="ARBA" id="ARBA00022723"/>
    </source>
</evidence>
<feature type="binding site" evidence="3">
    <location>
        <position position="137"/>
    </location>
    <ligand>
        <name>a divalent metal cation</name>
        <dbReference type="ChEBI" id="CHEBI:60240"/>
    </ligand>
</feature>
<keyword evidence="2 3" id="KW-0479">Metal-binding</keyword>
<dbReference type="SUPFAM" id="SSF109854">
    <property type="entry name" value="DinB/YfiT-like putative metalloenzymes"/>
    <property type="match status" value="1"/>
</dbReference>
<dbReference type="InterPro" id="IPR007837">
    <property type="entry name" value="DinB"/>
</dbReference>
<dbReference type="GO" id="GO:0046872">
    <property type="term" value="F:metal ion binding"/>
    <property type="evidence" value="ECO:0007669"/>
    <property type="project" value="UniProtKB-KW"/>
</dbReference>
<evidence type="ECO:0000313" key="4">
    <source>
        <dbReference type="EMBL" id="RTR20510.1"/>
    </source>
</evidence>
<keyword evidence="5" id="KW-1185">Reference proteome</keyword>
<evidence type="ECO:0000313" key="5">
    <source>
        <dbReference type="Proteomes" id="UP000277766"/>
    </source>
</evidence>
<reference evidence="4 5" key="1">
    <citation type="submission" date="2018-12" db="EMBL/GenBank/DDBJ databases">
        <title>Deinococcus radiophilus ATCC 27603 genome sequencing and assembly.</title>
        <authorList>
            <person name="Maclea K.S."/>
            <person name="Maynard C.R."/>
        </authorList>
    </citation>
    <scope>NUCLEOTIDE SEQUENCE [LARGE SCALE GENOMIC DNA]</scope>
    <source>
        <strain evidence="4 5">ATCC 27603</strain>
    </source>
</reference>
<dbReference type="RefSeq" id="WP_126353551.1">
    <property type="nucleotide sequence ID" value="NZ_CP086381.1"/>
</dbReference>